<evidence type="ECO:0000256" key="1">
    <source>
        <dbReference type="ARBA" id="ARBA00022801"/>
    </source>
</evidence>
<dbReference type="CDD" id="cd02696">
    <property type="entry name" value="MurNAc-LAA"/>
    <property type="match status" value="1"/>
</dbReference>
<evidence type="ECO:0000259" key="2">
    <source>
        <dbReference type="SMART" id="SM00646"/>
    </source>
</evidence>
<reference evidence="3" key="1">
    <citation type="submission" date="2022-07" db="EMBL/GenBank/DDBJ databases">
        <title>Enhanced cultured diversity of the mouse gut microbiota enables custom-made synthetic communities.</title>
        <authorList>
            <person name="Afrizal A."/>
        </authorList>
    </citation>
    <scope>NUCLEOTIDE SEQUENCE</scope>
    <source>
        <strain evidence="3">DSM 29482</strain>
    </source>
</reference>
<dbReference type="Pfam" id="PF07833">
    <property type="entry name" value="Cu_amine_oxidN1"/>
    <property type="match status" value="1"/>
</dbReference>
<dbReference type="AlphaFoldDB" id="A0A9X2S7D1"/>
<dbReference type="InterPro" id="IPR050695">
    <property type="entry name" value="N-acetylmuramoyl_amidase_3"/>
</dbReference>
<dbReference type="PANTHER" id="PTHR30404:SF0">
    <property type="entry name" value="N-ACETYLMURAMOYL-L-ALANINE AMIDASE AMIC"/>
    <property type="match status" value="1"/>
</dbReference>
<comment type="caution">
    <text evidence="3">The sequence shown here is derived from an EMBL/GenBank/DDBJ whole genome shotgun (WGS) entry which is preliminary data.</text>
</comment>
<dbReference type="EMBL" id="JANJZL010000007">
    <property type="protein sequence ID" value="MCR2044627.1"/>
    <property type="molecule type" value="Genomic_DNA"/>
</dbReference>
<dbReference type="SUPFAM" id="SSF55383">
    <property type="entry name" value="Copper amine oxidase, domain N"/>
    <property type="match status" value="1"/>
</dbReference>
<dbReference type="Gene3D" id="3.30.457.10">
    <property type="entry name" value="Copper amine oxidase-like, N-terminal domain"/>
    <property type="match status" value="1"/>
</dbReference>
<name>A0A9X2S7D1_9FIRM</name>
<dbReference type="GO" id="GO:0030288">
    <property type="term" value="C:outer membrane-bounded periplasmic space"/>
    <property type="evidence" value="ECO:0007669"/>
    <property type="project" value="TreeGrafter"/>
</dbReference>
<dbReference type="Proteomes" id="UP001142078">
    <property type="component" value="Unassembled WGS sequence"/>
</dbReference>
<dbReference type="InterPro" id="IPR002508">
    <property type="entry name" value="MurNAc-LAA_cat"/>
</dbReference>
<sequence length="482" mass="53683">MERRKIIISLLLVLSLLISYSFTNSYAENENNYTNVLIDGQEHSLRKIPIIINGQAVNLASPAFLYKQNTMVSINFIEKELNAQVKWNKKDNTIIMKSEDAEIVFIIDSHDVYINGKKSRIPSNIVPLKLADDFRIVAPLKYVSEVLGHRVEADRDIVAIHITTKNGENKEKNNQVGINKANEIKMEKINGKDAIVIYNSKTPSTNIMKLKNPNRIVVDILNSTISNGQEAVYDYNLGVIKRVRTSQFNPSSLYNLDDKVVRVVLDVKEGVSDPKVDIINEGNKIIIYPSTYSEKKPETPPSSYPINHTIFLDAGHGGKDPGALGNGIKEKDIALAVALNTGEILKKHNIDVKYSRTTDIYVSLSDRANMANNSNADAFLAFHCNSFNGNFKGIETYSYPGSAKGAVLAKCIHDSLIENGVYTTNRGTRTANFAVLRETKMPATLIEMGFIDNPQDDKILKNKQDYLAEAIAEGILKFLDSN</sequence>
<dbReference type="RefSeq" id="WP_050069764.1">
    <property type="nucleotide sequence ID" value="NZ_CABKTM010000023.1"/>
</dbReference>
<dbReference type="Gene3D" id="3.40.630.40">
    <property type="entry name" value="Zn-dependent exopeptidases"/>
    <property type="match status" value="1"/>
</dbReference>
<evidence type="ECO:0000313" key="3">
    <source>
        <dbReference type="EMBL" id="MCR2044627.1"/>
    </source>
</evidence>
<evidence type="ECO:0000313" key="4">
    <source>
        <dbReference type="Proteomes" id="UP001142078"/>
    </source>
</evidence>
<dbReference type="GO" id="GO:0008745">
    <property type="term" value="F:N-acetylmuramoyl-L-alanine amidase activity"/>
    <property type="evidence" value="ECO:0007669"/>
    <property type="project" value="InterPro"/>
</dbReference>
<accession>A0A9X2S7D1</accession>
<keyword evidence="4" id="KW-1185">Reference proteome</keyword>
<proteinExistence type="predicted"/>
<organism evidence="3 4">
    <name type="scientific">Anaerosalibacter massiliensis</name>
    <dbReference type="NCBI Taxonomy" id="1347392"/>
    <lineage>
        <taxon>Bacteria</taxon>
        <taxon>Bacillati</taxon>
        <taxon>Bacillota</taxon>
        <taxon>Tissierellia</taxon>
        <taxon>Tissierellales</taxon>
        <taxon>Sporanaerobacteraceae</taxon>
        <taxon>Anaerosalibacter</taxon>
    </lineage>
</organism>
<dbReference type="GO" id="GO:0009253">
    <property type="term" value="P:peptidoglycan catabolic process"/>
    <property type="evidence" value="ECO:0007669"/>
    <property type="project" value="InterPro"/>
</dbReference>
<gene>
    <name evidence="3" type="ORF">NSA23_10940</name>
</gene>
<protein>
    <submittedName>
        <fullName evidence="3">N-acetylmuramoyl-L-alanine amidase family protein</fullName>
    </submittedName>
</protein>
<feature type="domain" description="MurNAc-LAA" evidence="2">
    <location>
        <begin position="368"/>
        <end position="476"/>
    </location>
</feature>
<dbReference type="InterPro" id="IPR036582">
    <property type="entry name" value="Mao_N_sf"/>
</dbReference>
<dbReference type="Pfam" id="PF01520">
    <property type="entry name" value="Amidase_3"/>
    <property type="match status" value="1"/>
</dbReference>
<dbReference type="PANTHER" id="PTHR30404">
    <property type="entry name" value="N-ACETYLMURAMOYL-L-ALANINE AMIDASE"/>
    <property type="match status" value="1"/>
</dbReference>
<dbReference type="InterPro" id="IPR012854">
    <property type="entry name" value="Cu_amine_oxidase-like_N"/>
</dbReference>
<dbReference type="Gene3D" id="2.60.40.3500">
    <property type="match status" value="1"/>
</dbReference>
<dbReference type="SUPFAM" id="SSF53187">
    <property type="entry name" value="Zn-dependent exopeptidases"/>
    <property type="match status" value="1"/>
</dbReference>
<keyword evidence="1" id="KW-0378">Hydrolase</keyword>
<dbReference type="OrthoDB" id="9806267at2"/>
<dbReference type="SMART" id="SM00646">
    <property type="entry name" value="Ami_3"/>
    <property type="match status" value="1"/>
</dbReference>
<dbReference type="InterPro" id="IPR021731">
    <property type="entry name" value="AMIN_dom"/>
</dbReference>
<dbReference type="Pfam" id="PF11741">
    <property type="entry name" value="AMIN"/>
    <property type="match status" value="1"/>
</dbReference>